<name>A0A9P5CHE1_9HYPO</name>
<dbReference type="Proteomes" id="UP000801864">
    <property type="component" value="Unassembled WGS sequence"/>
</dbReference>
<dbReference type="AlphaFoldDB" id="A0A9P5CHE1"/>
<evidence type="ECO:0000313" key="2">
    <source>
        <dbReference type="EMBL" id="KAF3074568.1"/>
    </source>
</evidence>
<reference evidence="2 3" key="1">
    <citation type="submission" date="2018-06" db="EMBL/GenBank/DDBJ databases">
        <title>Genome analysis of cellulolytic fungus Trichoderma lentiforme CFAM-422.</title>
        <authorList>
            <person name="Steindorff A.S."/>
            <person name="Formighieri E.F."/>
            <person name="Midorikawa G.E.O."/>
            <person name="Tamietti M.S."/>
            <person name="Ramos E.Z."/>
            <person name="Silva A.S."/>
            <person name="Bon E.P.S."/>
            <person name="Mendes T.D."/>
            <person name="Damaso M.C.T."/>
            <person name="Favaro L.C.L."/>
        </authorList>
    </citation>
    <scope>NUCLEOTIDE SEQUENCE [LARGE SCALE GENOMIC DNA]</scope>
    <source>
        <strain evidence="2 3">CFAM-422</strain>
    </source>
</reference>
<accession>A0A9P5CHE1</accession>
<organism evidence="2 3">
    <name type="scientific">Trichoderma lentiforme</name>
    <dbReference type="NCBI Taxonomy" id="1567552"/>
    <lineage>
        <taxon>Eukaryota</taxon>
        <taxon>Fungi</taxon>
        <taxon>Dikarya</taxon>
        <taxon>Ascomycota</taxon>
        <taxon>Pezizomycotina</taxon>
        <taxon>Sordariomycetes</taxon>
        <taxon>Hypocreomycetidae</taxon>
        <taxon>Hypocreales</taxon>
        <taxon>Hypocreaceae</taxon>
        <taxon>Trichoderma</taxon>
    </lineage>
</organism>
<sequence>MATSQTDYSYYINLFVTQQDFNRMPKGFSAALAAAQRAEETSSEKLFLNHGGFSTWAAYYLARRDTESGSHFAGQARLAQSLRTFDEKPVEFRISVVKRVKDALPSEFHEKFQTFSEKARKRQRNQLGTTAASADLEEENDHRLRTSVRTPIGSADNINVSTDTFQNNLFFNMEGVPGLRLANVFPPFLAASISAQPSTSHSGKQAADITMSFPLVMHTGNKFDSKMSLKIKPHRVGYFVMRLFDIYMESINEERCMVLLPFGSQAVTSSEWIIQGCKREVISEVFGEIVATAVKASLTYIDDEGQGKPVTECVTMAVLGKASEGAVITLSLAEIECVLIKQALWPR</sequence>
<keyword evidence="3" id="KW-1185">Reference proteome</keyword>
<evidence type="ECO:0000313" key="3">
    <source>
        <dbReference type="Proteomes" id="UP000801864"/>
    </source>
</evidence>
<comment type="caution">
    <text evidence="2">The sequence shown here is derived from an EMBL/GenBank/DDBJ whole genome shotgun (WGS) entry which is preliminary data.</text>
</comment>
<feature type="region of interest" description="Disordered" evidence="1">
    <location>
        <begin position="115"/>
        <end position="143"/>
    </location>
</feature>
<gene>
    <name evidence="2" type="ORF">CFAM422_003457</name>
</gene>
<proteinExistence type="predicted"/>
<evidence type="ECO:0000256" key="1">
    <source>
        <dbReference type="SAM" id="MobiDB-lite"/>
    </source>
</evidence>
<dbReference type="EMBL" id="QLNT01000005">
    <property type="protein sequence ID" value="KAF3074568.1"/>
    <property type="molecule type" value="Genomic_DNA"/>
</dbReference>
<protein>
    <submittedName>
        <fullName evidence="2">Uncharacterized protein</fullName>
    </submittedName>
</protein>